<dbReference type="RefSeq" id="WP_090615934.1">
    <property type="nucleotide sequence ID" value="NZ_FOFD01000002.1"/>
</dbReference>
<dbReference type="PANTHER" id="PTHR42948">
    <property type="entry name" value="TRANSPORTER"/>
    <property type="match status" value="1"/>
</dbReference>
<dbReference type="Pfam" id="PF00209">
    <property type="entry name" value="SNF"/>
    <property type="match status" value="2"/>
</dbReference>
<evidence type="ECO:0000256" key="5">
    <source>
        <dbReference type="ARBA" id="ARBA00023136"/>
    </source>
</evidence>
<feature type="transmembrane region" description="Helical" evidence="6">
    <location>
        <begin position="412"/>
        <end position="433"/>
    </location>
</feature>
<evidence type="ECO:0000256" key="4">
    <source>
        <dbReference type="ARBA" id="ARBA00022989"/>
    </source>
</evidence>
<dbReference type="InterPro" id="IPR047218">
    <property type="entry name" value="YocR/YhdH-like"/>
</dbReference>
<dbReference type="InterPro" id="IPR000175">
    <property type="entry name" value="Na/ntran_symport"/>
</dbReference>
<dbReference type="PROSITE" id="PS50267">
    <property type="entry name" value="NA_NEUROTRAN_SYMP_3"/>
    <property type="match status" value="1"/>
</dbReference>
<name>A0A1H9FGV3_9EURY</name>
<feature type="transmembrane region" description="Helical" evidence="6">
    <location>
        <begin position="281"/>
        <end position="300"/>
    </location>
</feature>
<feature type="transmembrane region" description="Helical" evidence="6">
    <location>
        <begin position="12"/>
        <end position="31"/>
    </location>
</feature>
<evidence type="ECO:0000256" key="3">
    <source>
        <dbReference type="ARBA" id="ARBA00022692"/>
    </source>
</evidence>
<keyword evidence="5 6" id="KW-0472">Membrane</keyword>
<evidence type="ECO:0000256" key="2">
    <source>
        <dbReference type="ARBA" id="ARBA00022448"/>
    </source>
</evidence>
<feature type="transmembrane region" description="Helical" evidence="6">
    <location>
        <begin position="218"/>
        <end position="239"/>
    </location>
</feature>
<evidence type="ECO:0000313" key="8">
    <source>
        <dbReference type="Proteomes" id="UP000199114"/>
    </source>
</evidence>
<dbReference type="InterPro" id="IPR037272">
    <property type="entry name" value="SNS_sf"/>
</dbReference>
<feature type="transmembrane region" description="Helical" evidence="6">
    <location>
        <begin position="307"/>
        <end position="332"/>
    </location>
</feature>
<gene>
    <name evidence="7" type="ORF">SAMN04489841_1578</name>
</gene>
<organism evidence="7 8">
    <name type="scientific">Natrinema salaciae</name>
    <dbReference type="NCBI Taxonomy" id="1186196"/>
    <lineage>
        <taxon>Archaea</taxon>
        <taxon>Methanobacteriati</taxon>
        <taxon>Methanobacteriota</taxon>
        <taxon>Stenosarchaea group</taxon>
        <taxon>Halobacteria</taxon>
        <taxon>Halobacteriales</taxon>
        <taxon>Natrialbaceae</taxon>
        <taxon>Natrinema</taxon>
    </lineage>
</organism>
<accession>A0A1H9FGV3</accession>
<proteinExistence type="predicted"/>
<feature type="transmembrane region" description="Helical" evidence="6">
    <location>
        <begin position="43"/>
        <end position="65"/>
    </location>
</feature>
<feature type="transmembrane region" description="Helical" evidence="6">
    <location>
        <begin position="344"/>
        <end position="367"/>
    </location>
</feature>
<dbReference type="OrthoDB" id="99721at2157"/>
<comment type="subcellular location">
    <subcellularLocation>
        <location evidence="1">Membrane</location>
        <topology evidence="1">Multi-pass membrane protein</topology>
    </subcellularLocation>
</comment>
<reference evidence="8" key="1">
    <citation type="submission" date="2016-10" db="EMBL/GenBank/DDBJ databases">
        <authorList>
            <person name="Varghese N."/>
            <person name="Submissions S."/>
        </authorList>
    </citation>
    <scope>NUCLEOTIDE SEQUENCE [LARGE SCALE GENOMIC DNA]</scope>
    <source>
        <strain evidence="8">DSM 25055</strain>
    </source>
</reference>
<keyword evidence="2" id="KW-0813">Transport</keyword>
<dbReference type="EMBL" id="FOFD01000002">
    <property type="protein sequence ID" value="SEQ37045.1"/>
    <property type="molecule type" value="Genomic_DNA"/>
</dbReference>
<feature type="transmembrane region" description="Helical" evidence="6">
    <location>
        <begin position="251"/>
        <end position="275"/>
    </location>
</feature>
<feature type="transmembrane region" description="Helical" evidence="6">
    <location>
        <begin position="86"/>
        <end position="110"/>
    </location>
</feature>
<dbReference type="PANTHER" id="PTHR42948:SF1">
    <property type="entry name" value="TRANSPORTER"/>
    <property type="match status" value="1"/>
</dbReference>
<dbReference type="Proteomes" id="UP000199114">
    <property type="component" value="Unassembled WGS sequence"/>
</dbReference>
<protein>
    <submittedName>
        <fullName evidence="7">Neurotransmitter:Na+ symporter, NSS family</fullName>
    </submittedName>
</protein>
<keyword evidence="4 6" id="KW-1133">Transmembrane helix</keyword>
<dbReference type="GO" id="GO:0016020">
    <property type="term" value="C:membrane"/>
    <property type="evidence" value="ECO:0007669"/>
    <property type="project" value="UniProtKB-SubCell"/>
</dbReference>
<dbReference type="STRING" id="1186196.SAMN04489841_1578"/>
<dbReference type="NCBIfam" id="NF037979">
    <property type="entry name" value="Na_transp"/>
    <property type="match status" value="1"/>
</dbReference>
<feature type="transmembrane region" description="Helical" evidence="6">
    <location>
        <begin position="167"/>
        <end position="187"/>
    </location>
</feature>
<dbReference type="SUPFAM" id="SSF161070">
    <property type="entry name" value="SNF-like"/>
    <property type="match status" value="1"/>
</dbReference>
<dbReference type="AlphaFoldDB" id="A0A1H9FGV3"/>
<evidence type="ECO:0000313" key="7">
    <source>
        <dbReference type="EMBL" id="SEQ37045.1"/>
    </source>
</evidence>
<feature type="transmembrane region" description="Helical" evidence="6">
    <location>
        <begin position="142"/>
        <end position="160"/>
    </location>
</feature>
<dbReference type="CDD" id="cd10336">
    <property type="entry name" value="SLC6sbd_Tyt1-Like"/>
    <property type="match status" value="1"/>
</dbReference>
<keyword evidence="3 6" id="KW-0812">Transmembrane</keyword>
<evidence type="ECO:0000256" key="1">
    <source>
        <dbReference type="ARBA" id="ARBA00004141"/>
    </source>
</evidence>
<keyword evidence="8" id="KW-1185">Reference proteome</keyword>
<evidence type="ECO:0000256" key="6">
    <source>
        <dbReference type="SAM" id="Phobius"/>
    </source>
</evidence>
<dbReference type="PRINTS" id="PR00176">
    <property type="entry name" value="NANEUSMPORT"/>
</dbReference>
<sequence length="452" mass="48481">MAQRESWATRTGFILAAVGSAVGLGNIWRFPFQVGQEGGAGFVLIYLLFIALIGFPVMLAEFVIGRRTELNPVGAVKQLAAGRFRYAGWLFFTTGFLILSYYSVVAGWTFRYVLLGLQNDYVADVAGAEQQFLSVASGLDAVLFHALFMLAIIVIVGFGIRRGIELAVKVMVPAIIVIMIGMAIYAFTLEGSGEAYAYYLSPDFGYIGSEWQNILPAAAGQAFFTLSLGMGVMITYASYLGEDRNLAEDGLIIVGFDTFIALLAGLVVFPIFFSAGVNPGSPGAGAVFVTLAAAFGEISFGGLIGAIFFFTVAIAALSSAISILEVVVSYLIDEHGMDRLSATTIISVVIFLVGLPTTYDIVVLDLYDKLVNDILLVSGGFLIALFVGWEISDFAIDELEQGIGDLGSWGIAWLWLLRIPAVIGLLVVVLLGISGYYDFLTGDFAGWLEQTV</sequence>
<feature type="transmembrane region" description="Helical" evidence="6">
    <location>
        <begin position="374"/>
        <end position="392"/>
    </location>
</feature>